<dbReference type="Gene3D" id="2.40.10.350">
    <property type="entry name" value="Rod shape-determining protein MreC, domain 2"/>
    <property type="match status" value="1"/>
</dbReference>
<evidence type="ECO:0000256" key="2">
    <source>
        <dbReference type="ARBA" id="ARBA00013855"/>
    </source>
</evidence>
<evidence type="ECO:0000313" key="6">
    <source>
        <dbReference type="EMBL" id="AAF86215.1"/>
    </source>
</evidence>
<comment type="similarity">
    <text evidence="1">Belongs to the MreC family.</text>
</comment>
<evidence type="ECO:0000256" key="4">
    <source>
        <dbReference type="ARBA" id="ARBA00032089"/>
    </source>
</evidence>
<evidence type="ECO:0000256" key="3">
    <source>
        <dbReference type="ARBA" id="ARBA00022960"/>
    </source>
</evidence>
<evidence type="ECO:0000259" key="5">
    <source>
        <dbReference type="Pfam" id="PF04085"/>
    </source>
</evidence>
<dbReference type="PANTHER" id="PTHR34138">
    <property type="entry name" value="CELL SHAPE-DETERMINING PROTEIN MREC"/>
    <property type="match status" value="1"/>
</dbReference>
<dbReference type="EMBL" id="AF242196">
    <property type="protein sequence ID" value="AAF86215.1"/>
    <property type="molecule type" value="Genomic_DNA"/>
</dbReference>
<gene>
    <name evidence="6" type="primary">mreC</name>
</gene>
<evidence type="ECO:0000256" key="1">
    <source>
        <dbReference type="ARBA" id="ARBA00009369"/>
    </source>
</evidence>
<dbReference type="Gene3D" id="2.40.10.340">
    <property type="entry name" value="Rod shape-determining protein MreC, domain 1"/>
    <property type="match status" value="1"/>
</dbReference>
<protein>
    <recommendedName>
        <fullName evidence="2">Cell shape-determining protein MreC</fullName>
    </recommendedName>
    <alternativeName>
        <fullName evidence="4">Cell shape protein MreC</fullName>
    </alternativeName>
</protein>
<keyword evidence="3" id="KW-0133">Cell shape</keyword>
<dbReference type="PANTHER" id="PTHR34138:SF1">
    <property type="entry name" value="CELL SHAPE-DETERMINING PROTEIN MREC"/>
    <property type="match status" value="1"/>
</dbReference>
<reference evidence="6" key="1">
    <citation type="journal article" date="2003" name="Infect. Immun.">
        <title>An Enterococcus faecium secreted antigen, SagA, exhibits broad-spectrum binding to extracellular matrix proteins and appears essential for E. faecium growth.</title>
        <authorList>
            <person name="Teng F."/>
            <person name="Kawalec M."/>
            <person name="Weinstock G.M."/>
            <person name="Hryniewicz W."/>
            <person name="Murray B.E."/>
        </authorList>
    </citation>
    <scope>NUCLEOTIDE SEQUENCE</scope>
</reference>
<organism evidence="6">
    <name type="scientific">Enterococcus faecium</name>
    <name type="common">Streptococcus faecium</name>
    <dbReference type="NCBI Taxonomy" id="1352"/>
    <lineage>
        <taxon>Bacteria</taxon>
        <taxon>Bacillati</taxon>
        <taxon>Bacillota</taxon>
        <taxon>Bacilli</taxon>
        <taxon>Lactobacillales</taxon>
        <taxon>Enterococcaceae</taxon>
        <taxon>Enterococcus</taxon>
    </lineage>
</organism>
<dbReference type="InterPro" id="IPR007221">
    <property type="entry name" value="MreC"/>
</dbReference>
<dbReference type="GO" id="GO:0008360">
    <property type="term" value="P:regulation of cell shape"/>
    <property type="evidence" value="ECO:0007669"/>
    <property type="project" value="UniProtKB-KW"/>
</dbReference>
<dbReference type="AlphaFoldDB" id="Q9KI53"/>
<dbReference type="Pfam" id="PF04085">
    <property type="entry name" value="MreC"/>
    <property type="match status" value="1"/>
</dbReference>
<name>Q9KI53_ENTFC</name>
<proteinExistence type="inferred from homology"/>
<dbReference type="InterPro" id="IPR055342">
    <property type="entry name" value="MreC_beta-barrel_core"/>
</dbReference>
<accession>Q9KI53</accession>
<dbReference type="NCBIfam" id="TIGR00219">
    <property type="entry name" value="mreC"/>
    <property type="match status" value="1"/>
</dbReference>
<sequence>MSLLVSPDSWQDMLIVDKVSKDGIEANMAVMSQKGLIGRVIEVNTASSKIELLSSSNESSNHFPVRVSSANGEAFGLLKNYDEKLHALVVTQLTGDTDIKEGDVVQTSGLGGNSPANLPIGTVIKTKPDSYGLDREVYVKPYAEMYDVSVVTIVQRLAED</sequence>
<dbReference type="InterPro" id="IPR042175">
    <property type="entry name" value="Cell/Rod_MreC_2"/>
</dbReference>
<dbReference type="InterPro" id="IPR042177">
    <property type="entry name" value="Cell/Rod_1"/>
</dbReference>
<feature type="domain" description="Rod shape-determining protein MreC beta-barrel core" evidence="5">
    <location>
        <begin position="5"/>
        <end position="155"/>
    </location>
</feature>
<dbReference type="GO" id="GO:0005886">
    <property type="term" value="C:plasma membrane"/>
    <property type="evidence" value="ECO:0007669"/>
    <property type="project" value="TreeGrafter"/>
</dbReference>